<comment type="caution">
    <text evidence="9">The sequence shown here is derived from an EMBL/GenBank/DDBJ whole genome shotgun (WGS) entry which is preliminary data.</text>
</comment>
<evidence type="ECO:0000256" key="8">
    <source>
        <dbReference type="RuleBase" id="RU004512"/>
    </source>
</evidence>
<comment type="pathway">
    <text evidence="4 8">Carbohydrate degradation; glycolysis; pyruvate from D-glyceraldehyde 3-phosphate: step 3/5.</text>
</comment>
<feature type="binding site" evidence="4 6">
    <location>
        <begin position="11"/>
        <end position="18"/>
    </location>
    <ligand>
        <name>substrate</name>
    </ligand>
</feature>
<dbReference type="UniPathway" id="UPA00109">
    <property type="reaction ID" value="UER00186"/>
</dbReference>
<dbReference type="NCBIfam" id="TIGR01258">
    <property type="entry name" value="pgm_1"/>
    <property type="match status" value="1"/>
</dbReference>
<evidence type="ECO:0000256" key="5">
    <source>
        <dbReference type="PIRSR" id="PIRSR613078-1"/>
    </source>
</evidence>
<comment type="caution">
    <text evidence="4">Lacks conserved residue(s) required for the propagation of feature annotation.</text>
</comment>
<sequence length="228" mass="25790">MNKMTQLVLIRHGESTANRDNVYTGWSDVPLTTTGCQEAKAIGAKLATLGIDFKACHTSVLQRAIMTSYLVLEQLHLNDLPLFKTWRLNERHYGALRGLNKDITREIFGKRQVARWRRGYASVPPLLEKADNDRRYANLDPRAIPRGESLKMASARLQPYYQANIVPRLKQGEAQLVVAHGSSLRALIKYVEAISDTDIDGVEVQNGEAIIYDFAKDMTLSDKQRLYD</sequence>
<feature type="binding site" evidence="4 6">
    <location>
        <begin position="117"/>
        <end position="118"/>
    </location>
    <ligand>
        <name>substrate</name>
    </ligand>
</feature>
<feature type="active site" description="Tele-phosphohistidine intermediate" evidence="4 5">
    <location>
        <position position="12"/>
    </location>
</feature>
<feature type="binding site" evidence="4 6">
    <location>
        <begin position="90"/>
        <end position="93"/>
    </location>
    <ligand>
        <name>substrate</name>
    </ligand>
</feature>
<comment type="catalytic activity">
    <reaction evidence="4 8">
        <text>(2R)-2-phosphoglycerate = (2R)-3-phosphoglycerate</text>
        <dbReference type="Rhea" id="RHEA:15901"/>
        <dbReference type="ChEBI" id="CHEBI:58272"/>
        <dbReference type="ChEBI" id="CHEBI:58289"/>
        <dbReference type="EC" id="5.4.2.11"/>
    </reaction>
</comment>
<organism evidence="9 10">
    <name type="scientific">Agrilactobacillus composti DSM 18527 = JCM 14202</name>
    <dbReference type="NCBI Taxonomy" id="1423734"/>
    <lineage>
        <taxon>Bacteria</taxon>
        <taxon>Bacillati</taxon>
        <taxon>Bacillota</taxon>
        <taxon>Bacilli</taxon>
        <taxon>Lactobacillales</taxon>
        <taxon>Lactobacillaceae</taxon>
        <taxon>Agrilactobacillus</taxon>
    </lineage>
</organism>
<dbReference type="eggNOG" id="COG0588">
    <property type="taxonomic scope" value="Bacteria"/>
</dbReference>
<dbReference type="SUPFAM" id="SSF53254">
    <property type="entry name" value="Phosphoglycerate mutase-like"/>
    <property type="match status" value="1"/>
</dbReference>
<dbReference type="InterPro" id="IPR029033">
    <property type="entry name" value="His_PPase_superfam"/>
</dbReference>
<evidence type="ECO:0000256" key="7">
    <source>
        <dbReference type="PIRSR" id="PIRSR613078-3"/>
    </source>
</evidence>
<dbReference type="CDD" id="cd07067">
    <property type="entry name" value="HP_PGM_like"/>
    <property type="match status" value="1"/>
</dbReference>
<accession>A0A0R1XQJ6</accession>
<evidence type="ECO:0000256" key="1">
    <source>
        <dbReference type="ARBA" id="ARBA00006717"/>
    </source>
</evidence>
<comment type="function">
    <text evidence="4 8">Catalyzes the interconversion of 2-phosphoglycerate and 3-phosphoglycerate.</text>
</comment>
<evidence type="ECO:0000256" key="4">
    <source>
        <dbReference type="HAMAP-Rule" id="MF_01039"/>
    </source>
</evidence>
<dbReference type="GO" id="GO:0004619">
    <property type="term" value="F:phosphoglycerate mutase activity"/>
    <property type="evidence" value="ECO:0007669"/>
    <property type="project" value="UniProtKB-UniRule"/>
</dbReference>
<dbReference type="EC" id="5.4.2.11" evidence="4 8"/>
<feature type="binding site" evidence="4 6">
    <location>
        <position position="63"/>
    </location>
    <ligand>
        <name>substrate</name>
    </ligand>
</feature>
<dbReference type="Pfam" id="PF00300">
    <property type="entry name" value="His_Phos_1"/>
    <property type="match status" value="2"/>
</dbReference>
<feature type="site" description="Transition state stabilizer" evidence="4 7">
    <location>
        <position position="180"/>
    </location>
</feature>
<keyword evidence="2 4" id="KW-0324">Glycolysis</keyword>
<dbReference type="InterPro" id="IPR013078">
    <property type="entry name" value="His_Pase_superF_clade-1"/>
</dbReference>
<dbReference type="PROSITE" id="PS00175">
    <property type="entry name" value="PG_MUTASE"/>
    <property type="match status" value="1"/>
</dbReference>
<dbReference type="Gene3D" id="3.40.50.1240">
    <property type="entry name" value="Phosphoglycerate mutase-like"/>
    <property type="match status" value="1"/>
</dbReference>
<reference evidence="9 10" key="1">
    <citation type="journal article" date="2015" name="Genome Announc.">
        <title>Expanding the biotechnology potential of lactobacilli through comparative genomics of 213 strains and associated genera.</title>
        <authorList>
            <person name="Sun Z."/>
            <person name="Harris H.M."/>
            <person name="McCann A."/>
            <person name="Guo C."/>
            <person name="Argimon S."/>
            <person name="Zhang W."/>
            <person name="Yang X."/>
            <person name="Jeffery I.B."/>
            <person name="Cooney J.C."/>
            <person name="Kagawa T.F."/>
            <person name="Liu W."/>
            <person name="Song Y."/>
            <person name="Salvetti E."/>
            <person name="Wrobel A."/>
            <person name="Rasinkangas P."/>
            <person name="Parkhill J."/>
            <person name="Rea M.C."/>
            <person name="O'Sullivan O."/>
            <person name="Ritari J."/>
            <person name="Douillard F.P."/>
            <person name="Paul Ross R."/>
            <person name="Yang R."/>
            <person name="Briner A.E."/>
            <person name="Felis G.E."/>
            <person name="de Vos W.M."/>
            <person name="Barrangou R."/>
            <person name="Klaenhammer T.R."/>
            <person name="Caufield P.W."/>
            <person name="Cui Y."/>
            <person name="Zhang H."/>
            <person name="O'Toole P.W."/>
        </authorList>
    </citation>
    <scope>NUCLEOTIDE SEQUENCE [LARGE SCALE GENOMIC DNA]</scope>
    <source>
        <strain evidence="9 10">DSM 18527</strain>
    </source>
</reference>
<dbReference type="PANTHER" id="PTHR11931">
    <property type="entry name" value="PHOSPHOGLYCERATE MUTASE"/>
    <property type="match status" value="1"/>
</dbReference>
<dbReference type="GO" id="GO:0006096">
    <property type="term" value="P:glycolytic process"/>
    <property type="evidence" value="ECO:0007669"/>
    <property type="project" value="UniProtKB-UniRule"/>
</dbReference>
<name>A0A0R1XQJ6_9LACO</name>
<evidence type="ECO:0000256" key="3">
    <source>
        <dbReference type="ARBA" id="ARBA00023235"/>
    </source>
</evidence>
<dbReference type="EMBL" id="AZGA01000070">
    <property type="protein sequence ID" value="KRM32552.1"/>
    <property type="molecule type" value="Genomic_DNA"/>
</dbReference>
<dbReference type="HAMAP" id="MF_01039">
    <property type="entry name" value="PGAM_GpmA"/>
    <property type="match status" value="1"/>
</dbReference>
<dbReference type="GO" id="GO:0006094">
    <property type="term" value="P:gluconeogenesis"/>
    <property type="evidence" value="ECO:0007669"/>
    <property type="project" value="UniProtKB-UniRule"/>
</dbReference>
<dbReference type="STRING" id="1423734.FC83_GL000419"/>
<comment type="similarity">
    <text evidence="1 4">Belongs to the phosphoglycerate mutase family. BPG-dependent PGAM subfamily.</text>
</comment>
<evidence type="ECO:0000313" key="10">
    <source>
        <dbReference type="Proteomes" id="UP000051236"/>
    </source>
</evidence>
<feature type="active site" description="Proton donor/acceptor" evidence="4 5">
    <location>
        <position position="90"/>
    </location>
</feature>
<dbReference type="AlphaFoldDB" id="A0A0R1XQJ6"/>
<dbReference type="InterPro" id="IPR001345">
    <property type="entry name" value="PG/BPGM_mutase_AS"/>
</dbReference>
<keyword evidence="3 4" id="KW-0413">Isomerase</keyword>
<protein>
    <recommendedName>
        <fullName evidence="4 8">2,3-bisphosphoglycerate-dependent phosphoglycerate mutase</fullName>
        <shortName evidence="4">BPG-dependent PGAM</shortName>
        <shortName evidence="4">PGAM</shortName>
        <shortName evidence="4">Phosphoglyceromutase</shortName>
        <shortName evidence="4">dPGM</shortName>
        <ecNumber evidence="4 8">5.4.2.11</ecNumber>
    </recommendedName>
</protein>
<feature type="binding site" evidence="4 6">
    <location>
        <begin position="24"/>
        <end position="25"/>
    </location>
    <ligand>
        <name>substrate</name>
    </ligand>
</feature>
<proteinExistence type="inferred from homology"/>
<evidence type="ECO:0000313" key="9">
    <source>
        <dbReference type="EMBL" id="KRM32552.1"/>
    </source>
</evidence>
<keyword evidence="4" id="KW-0312">Gluconeogenesis</keyword>
<dbReference type="Proteomes" id="UP000051236">
    <property type="component" value="Unassembled WGS sequence"/>
</dbReference>
<evidence type="ECO:0000256" key="6">
    <source>
        <dbReference type="PIRSR" id="PIRSR613078-2"/>
    </source>
</evidence>
<dbReference type="SMART" id="SM00855">
    <property type="entry name" value="PGAM"/>
    <property type="match status" value="1"/>
</dbReference>
<evidence type="ECO:0000256" key="2">
    <source>
        <dbReference type="ARBA" id="ARBA00023152"/>
    </source>
</evidence>
<dbReference type="PATRIC" id="fig|1423734.3.peg.420"/>
<keyword evidence="10" id="KW-1185">Reference proteome</keyword>
<dbReference type="InterPro" id="IPR005952">
    <property type="entry name" value="Phosphogly_mut1"/>
</dbReference>
<gene>
    <name evidence="4" type="primary">gpmA</name>
    <name evidence="9" type="ORF">FC83_GL000419</name>
</gene>
<feature type="binding site" evidence="4 6">
    <location>
        <position position="101"/>
    </location>
    <ligand>
        <name>substrate</name>
    </ligand>
</feature>